<dbReference type="Gene3D" id="3.40.190.10">
    <property type="entry name" value="Periplasmic binding protein-like II"/>
    <property type="match status" value="2"/>
</dbReference>
<gene>
    <name evidence="6" type="ORF">A9C11_18125</name>
</gene>
<keyword evidence="3 4" id="KW-0732">Signal</keyword>
<evidence type="ECO:0000313" key="6">
    <source>
        <dbReference type="EMBL" id="ANI15773.1"/>
    </source>
</evidence>
<dbReference type="RefSeq" id="WP_064583487.1">
    <property type="nucleotide sequence ID" value="NZ_CP015878.1"/>
</dbReference>
<accession>A0A1A9KFL8</accession>
<evidence type="ECO:0000256" key="3">
    <source>
        <dbReference type="ARBA" id="ARBA00022729"/>
    </source>
</evidence>
<dbReference type="AlphaFoldDB" id="A0A1A9KFL8"/>
<evidence type="ECO:0000256" key="2">
    <source>
        <dbReference type="ARBA" id="ARBA00022448"/>
    </source>
</evidence>
<dbReference type="PANTHER" id="PTHR30085:SF6">
    <property type="entry name" value="ABC TRANSPORTER GLUTAMINE-BINDING PROTEIN GLNH"/>
    <property type="match status" value="1"/>
</dbReference>
<dbReference type="GO" id="GO:0030288">
    <property type="term" value="C:outer membrane-bounded periplasmic space"/>
    <property type="evidence" value="ECO:0007669"/>
    <property type="project" value="TreeGrafter"/>
</dbReference>
<dbReference type="InterPro" id="IPR051455">
    <property type="entry name" value="Bact_solute-bind_prot3"/>
</dbReference>
<dbReference type="Pfam" id="PF00497">
    <property type="entry name" value="SBP_bac_3"/>
    <property type="match status" value="1"/>
</dbReference>
<sequence>MKALPRRLAGLPVALALLAAGATSHAEPLLQHAVERGSLNICTADEFPPFKRYDKDGQASGLIQDLILDLHQRLAAQVVQPLKLQLVQVTPLNRLLFLNQGRCELLVTSLLDTPARRREVDFVSPGYYSSAATVFAPRSTRIDSWEALHGKTLCAPLTSVWVRPYEARYGIEFVSFGGLPEMRKALLDGRCLGALGDDVLYRSLAQEPGWRDFEVKLPGQDPAPWGIALRKEQPALRDAVAAIVRDWHASGRIVALEQHYHLPPNPWVAEQHAHYAQPQPAGQP</sequence>
<feature type="domain" description="Solute-binding protein family 3/N-terminal" evidence="5">
    <location>
        <begin position="38"/>
        <end position="264"/>
    </location>
</feature>
<dbReference type="SMART" id="SM00062">
    <property type="entry name" value="PBPb"/>
    <property type="match status" value="1"/>
</dbReference>
<dbReference type="SUPFAM" id="SSF53850">
    <property type="entry name" value="Periplasmic binding protein-like II"/>
    <property type="match status" value="1"/>
</dbReference>
<dbReference type="InterPro" id="IPR001638">
    <property type="entry name" value="Solute-binding_3/MltF_N"/>
</dbReference>
<proteinExistence type="inferred from homology"/>
<comment type="similarity">
    <text evidence="1">Belongs to the bacterial solute-binding protein 3 family.</text>
</comment>
<reference evidence="6 7" key="1">
    <citation type="submission" date="2016-05" db="EMBL/GenBank/DDBJ databases">
        <title>Genome Sequence of Pseudomonas citronellolis Strain SJTE-3, an Estrogens and Persistent Organic Pollutants degradation strain.</title>
        <authorList>
            <person name="Liang R."/>
        </authorList>
    </citation>
    <scope>NUCLEOTIDE SEQUENCE [LARGE SCALE GENOMIC DNA]</scope>
    <source>
        <strain evidence="6 7">SJTE-3</strain>
    </source>
</reference>
<evidence type="ECO:0000256" key="4">
    <source>
        <dbReference type="SAM" id="SignalP"/>
    </source>
</evidence>
<evidence type="ECO:0000313" key="7">
    <source>
        <dbReference type="Proteomes" id="UP000077748"/>
    </source>
</evidence>
<organism evidence="6 7">
    <name type="scientific">Pseudomonas citronellolis</name>
    <dbReference type="NCBI Taxonomy" id="53408"/>
    <lineage>
        <taxon>Bacteria</taxon>
        <taxon>Pseudomonadati</taxon>
        <taxon>Pseudomonadota</taxon>
        <taxon>Gammaproteobacteria</taxon>
        <taxon>Pseudomonadales</taxon>
        <taxon>Pseudomonadaceae</taxon>
        <taxon>Pseudomonas</taxon>
    </lineage>
</organism>
<dbReference type="PANTHER" id="PTHR30085">
    <property type="entry name" value="AMINO ACID ABC TRANSPORTER PERMEASE"/>
    <property type="match status" value="1"/>
</dbReference>
<feature type="chain" id="PRO_5008391715" description="Solute-binding protein family 3/N-terminal domain-containing protein" evidence="4">
    <location>
        <begin position="27"/>
        <end position="284"/>
    </location>
</feature>
<feature type="signal peptide" evidence="4">
    <location>
        <begin position="1"/>
        <end position="26"/>
    </location>
</feature>
<dbReference type="EMBL" id="CP015878">
    <property type="protein sequence ID" value="ANI15773.1"/>
    <property type="molecule type" value="Genomic_DNA"/>
</dbReference>
<dbReference type="Proteomes" id="UP000077748">
    <property type="component" value="Chromosome"/>
</dbReference>
<evidence type="ECO:0000259" key="5">
    <source>
        <dbReference type="SMART" id="SM00062"/>
    </source>
</evidence>
<protein>
    <recommendedName>
        <fullName evidence="5">Solute-binding protein family 3/N-terminal domain-containing protein</fullName>
    </recommendedName>
</protein>
<dbReference type="GO" id="GO:0005576">
    <property type="term" value="C:extracellular region"/>
    <property type="evidence" value="ECO:0007669"/>
    <property type="project" value="TreeGrafter"/>
</dbReference>
<dbReference type="GO" id="GO:0006865">
    <property type="term" value="P:amino acid transport"/>
    <property type="evidence" value="ECO:0007669"/>
    <property type="project" value="TreeGrafter"/>
</dbReference>
<name>A0A1A9KFL8_9PSED</name>
<keyword evidence="2" id="KW-0813">Transport</keyword>
<evidence type="ECO:0000256" key="1">
    <source>
        <dbReference type="ARBA" id="ARBA00010333"/>
    </source>
</evidence>